<protein>
    <submittedName>
        <fullName evidence="5">GntR family transcriptional regulator</fullName>
    </submittedName>
</protein>
<keyword evidence="2" id="KW-0238">DNA-binding</keyword>
<keyword evidence="1" id="KW-0805">Transcription regulation</keyword>
<dbReference type="SUPFAM" id="SSF48008">
    <property type="entry name" value="GntR ligand-binding domain-like"/>
    <property type="match status" value="1"/>
</dbReference>
<reference evidence="6 8" key="2">
    <citation type="submission" date="2019-03" db="EMBL/GenBank/DDBJ databases">
        <title>Genomic Encyclopedia of Type Strains, Phase IV (KMG-IV): sequencing the most valuable type-strain genomes for metagenomic binning, comparative biology and taxonomic classification.</title>
        <authorList>
            <person name="Goeker M."/>
        </authorList>
    </citation>
    <scope>NUCLEOTIDE SEQUENCE [LARGE SCALE GENOMIC DNA]</scope>
    <source>
        <strain evidence="6 8">DSM 11603</strain>
    </source>
</reference>
<dbReference type="RefSeq" id="WP_035022369.1">
    <property type="nucleotide sequence ID" value="NZ_KK073877.1"/>
</dbReference>
<dbReference type="Pfam" id="PF00392">
    <property type="entry name" value="GntR"/>
    <property type="match status" value="1"/>
</dbReference>
<dbReference type="HOGENOM" id="CLU_017584_5_4_5"/>
<dbReference type="AlphaFoldDB" id="A0A011U263"/>
<comment type="caution">
    <text evidence="5">The sequence shown here is derived from an EMBL/GenBank/DDBJ whole genome shotgun (WGS) entry which is preliminary data.</text>
</comment>
<evidence type="ECO:0000313" key="5">
    <source>
        <dbReference type="EMBL" id="EXL10522.1"/>
    </source>
</evidence>
<name>A0A011U263_9HYPH</name>
<dbReference type="InterPro" id="IPR000524">
    <property type="entry name" value="Tscrpt_reg_HTH_GntR"/>
</dbReference>
<dbReference type="PANTHER" id="PTHR43537">
    <property type="entry name" value="TRANSCRIPTIONAL REGULATOR, GNTR FAMILY"/>
    <property type="match status" value="1"/>
</dbReference>
<evidence type="ECO:0000259" key="4">
    <source>
        <dbReference type="PROSITE" id="PS50949"/>
    </source>
</evidence>
<dbReference type="PANTHER" id="PTHR43537:SF39">
    <property type="entry name" value="HTH-TYPE TRANSCRIPTIONAL REGULATOR MCBR"/>
    <property type="match status" value="1"/>
</dbReference>
<keyword evidence="3" id="KW-0804">Transcription</keyword>
<keyword evidence="8" id="KW-1185">Reference proteome</keyword>
<dbReference type="GO" id="GO:0003677">
    <property type="term" value="F:DNA binding"/>
    <property type="evidence" value="ECO:0007669"/>
    <property type="project" value="UniProtKB-KW"/>
</dbReference>
<reference evidence="5 7" key="1">
    <citation type="submission" date="2014-02" db="EMBL/GenBank/DDBJ databases">
        <title>Aquamicrobium defluvii Genome sequencing.</title>
        <authorList>
            <person name="Wang X."/>
        </authorList>
    </citation>
    <scope>NUCLEOTIDE SEQUENCE [LARGE SCALE GENOMIC DNA]</scope>
    <source>
        <strain evidence="5 7">W13Z1</strain>
    </source>
</reference>
<evidence type="ECO:0000256" key="1">
    <source>
        <dbReference type="ARBA" id="ARBA00023015"/>
    </source>
</evidence>
<dbReference type="SUPFAM" id="SSF46785">
    <property type="entry name" value="Winged helix' DNA-binding domain"/>
    <property type="match status" value="1"/>
</dbReference>
<dbReference type="EMBL" id="JENY01000001">
    <property type="protein sequence ID" value="EXL10522.1"/>
    <property type="molecule type" value="Genomic_DNA"/>
</dbReference>
<dbReference type="PROSITE" id="PS50949">
    <property type="entry name" value="HTH_GNTR"/>
    <property type="match status" value="1"/>
</dbReference>
<proteinExistence type="predicted"/>
<dbReference type="InterPro" id="IPR011711">
    <property type="entry name" value="GntR_C"/>
</dbReference>
<evidence type="ECO:0000256" key="3">
    <source>
        <dbReference type="ARBA" id="ARBA00023163"/>
    </source>
</evidence>
<dbReference type="Gene3D" id="1.20.120.530">
    <property type="entry name" value="GntR ligand-binding domain-like"/>
    <property type="match status" value="1"/>
</dbReference>
<dbReference type="Proteomes" id="UP000294958">
    <property type="component" value="Unassembled WGS sequence"/>
</dbReference>
<dbReference type="STRING" id="69279.BG36_01260"/>
<dbReference type="Gene3D" id="1.10.10.10">
    <property type="entry name" value="Winged helix-like DNA-binding domain superfamily/Winged helix DNA-binding domain"/>
    <property type="match status" value="1"/>
</dbReference>
<dbReference type="InterPro" id="IPR008920">
    <property type="entry name" value="TF_FadR/GntR_C"/>
</dbReference>
<evidence type="ECO:0000313" key="6">
    <source>
        <dbReference type="EMBL" id="TDR37324.1"/>
    </source>
</evidence>
<dbReference type="InterPro" id="IPR036388">
    <property type="entry name" value="WH-like_DNA-bd_sf"/>
</dbReference>
<dbReference type="Pfam" id="PF07729">
    <property type="entry name" value="FCD"/>
    <property type="match status" value="1"/>
</dbReference>
<dbReference type="Proteomes" id="UP000019849">
    <property type="component" value="Unassembled WGS sequence"/>
</dbReference>
<accession>A0A011U263</accession>
<dbReference type="GO" id="GO:0003700">
    <property type="term" value="F:DNA-binding transcription factor activity"/>
    <property type="evidence" value="ECO:0007669"/>
    <property type="project" value="InterPro"/>
</dbReference>
<feature type="domain" description="HTH gntR-type" evidence="4">
    <location>
        <begin position="13"/>
        <end position="80"/>
    </location>
</feature>
<dbReference type="InterPro" id="IPR036390">
    <property type="entry name" value="WH_DNA-bd_sf"/>
</dbReference>
<dbReference type="PATRIC" id="fig|69279.3.peg.259"/>
<evidence type="ECO:0000256" key="2">
    <source>
        <dbReference type="ARBA" id="ARBA00023125"/>
    </source>
</evidence>
<dbReference type="OrthoDB" id="9815654at2"/>
<evidence type="ECO:0000313" key="7">
    <source>
        <dbReference type="Proteomes" id="UP000019849"/>
    </source>
</evidence>
<dbReference type="EMBL" id="SNZF01000003">
    <property type="protein sequence ID" value="TDR37324.1"/>
    <property type="molecule type" value="Genomic_DNA"/>
</dbReference>
<dbReference type="eggNOG" id="COG1802">
    <property type="taxonomic scope" value="Bacteria"/>
</dbReference>
<gene>
    <name evidence="5" type="ORF">BG36_01260</name>
    <name evidence="6" type="ORF">DES43_103254</name>
</gene>
<dbReference type="SMART" id="SM00895">
    <property type="entry name" value="FCD"/>
    <property type="match status" value="1"/>
</dbReference>
<evidence type="ECO:0000313" key="8">
    <source>
        <dbReference type="Proteomes" id="UP000294958"/>
    </source>
</evidence>
<sequence>MQPSFSLEALEKENLGETVYGRLADALMKGRFAPDARLTIRELAQSLGTSVTPVRDAILRLIQDDALVQKSAREVRVPVITPERYREIRMIRLKLEGLVARETALCAGAADIARLRDLIARNEQAIADRNWTGALELNQTFHFALADIAGLPLLRSILHRLWLQMGPLIAEAYEPGGRVMIVHHHELLSAVEAGDADAAERAIASDIGDAADIILERLTARLGTSADAPGARH</sequence>
<organism evidence="5 7">
    <name type="scientific">Aquamicrobium defluvii</name>
    <dbReference type="NCBI Taxonomy" id="69279"/>
    <lineage>
        <taxon>Bacteria</taxon>
        <taxon>Pseudomonadati</taxon>
        <taxon>Pseudomonadota</taxon>
        <taxon>Alphaproteobacteria</taxon>
        <taxon>Hyphomicrobiales</taxon>
        <taxon>Phyllobacteriaceae</taxon>
        <taxon>Aquamicrobium</taxon>
    </lineage>
</organism>